<dbReference type="InterPro" id="IPR051163">
    <property type="entry name" value="Sodium:Solute_Symporter_SSF"/>
</dbReference>
<dbReference type="InterPro" id="IPR038377">
    <property type="entry name" value="Na/Glc_symporter_sf"/>
</dbReference>
<keyword evidence="9 14" id="KW-0472">Membrane</keyword>
<comment type="similarity">
    <text evidence="2 13">Belongs to the sodium:solute symporter (SSF) (TC 2.A.21) family.</text>
</comment>
<dbReference type="Gene3D" id="1.20.1730.10">
    <property type="entry name" value="Sodium/glucose cotransporter"/>
    <property type="match status" value="1"/>
</dbReference>
<feature type="transmembrane region" description="Helical" evidence="14">
    <location>
        <begin position="393"/>
        <end position="414"/>
    </location>
</feature>
<sequence length="514" mass="54975">MDLSISLIDASILVVYMLAMVALGVWVGRDQKDLSGYLLGGRDLPWWAILGSIVATETSTATFLSVPGIAFAAGGDMRFLQLALGFLLGRVIVAIVLVPLYCRGKIFTAYEILQQRFGGASKQCASLLFLITRNLGDGLRLFLAGIALEKVLGIDLHFCIALIGIATILYTFFGGMKAVIWSDCLQLVVYMAGGLLALKILVGFLPGGWAELWEFGNSSGRFQLLDFRWQSTETFSLWTETYTFWSGLIGGAVLTLGTHGTDQMFVQRYLCARSSRDAQRAVIASGVVVFAQFALFLLLGVALAAYYTAVEPQTFEHNDEVFATFIVDHLPIGLVGITLAAVFAAAMSTLSSSLNSSAAAAVSDFYAPWAYPELADDDSQTDHSHKLLSAGRVFTIIFGVLQIAIGMGASYLSRSVVGDALAIAGFTAGILLGVFGLGMFSRSAHQRGALVGMVTGIAVLTAVKFGTSIAWPWFAIIGSLATFASGYLASQFIPSQSPAASSVEKDSRHDEESR</sequence>
<dbReference type="PANTHER" id="PTHR42985:SF47">
    <property type="entry name" value="INTEGRAL MEMBRANE TRANSPORT PROTEIN"/>
    <property type="match status" value="1"/>
</dbReference>
<comment type="subcellular location">
    <subcellularLocation>
        <location evidence="1">Cell membrane</location>
        <topology evidence="1">Multi-pass membrane protein</topology>
    </subcellularLocation>
</comment>
<dbReference type="CDD" id="cd11493">
    <property type="entry name" value="SLC5sbd_NIS-like_u1"/>
    <property type="match status" value="1"/>
</dbReference>
<keyword evidence="5 14" id="KW-0812">Transmembrane</keyword>
<keyword evidence="7" id="KW-0915">Sodium</keyword>
<keyword evidence="11" id="KW-0739">Sodium transport</keyword>
<dbReference type="InterPro" id="IPR018212">
    <property type="entry name" value="Na/solute_symporter_CS"/>
</dbReference>
<evidence type="ECO:0000256" key="14">
    <source>
        <dbReference type="SAM" id="Phobius"/>
    </source>
</evidence>
<evidence type="ECO:0000256" key="5">
    <source>
        <dbReference type="ARBA" id="ARBA00022692"/>
    </source>
</evidence>
<evidence type="ECO:0000256" key="11">
    <source>
        <dbReference type="ARBA" id="ARBA00023201"/>
    </source>
</evidence>
<evidence type="ECO:0000256" key="12">
    <source>
        <dbReference type="ARBA" id="ARBA00036099"/>
    </source>
</evidence>
<dbReference type="Proteomes" id="UP000318081">
    <property type="component" value="Chromosome"/>
</dbReference>
<evidence type="ECO:0000256" key="7">
    <source>
        <dbReference type="ARBA" id="ARBA00023053"/>
    </source>
</evidence>
<feature type="transmembrane region" description="Helical" evidence="14">
    <location>
        <begin position="185"/>
        <end position="205"/>
    </location>
</feature>
<evidence type="ECO:0000256" key="4">
    <source>
        <dbReference type="ARBA" id="ARBA00022475"/>
    </source>
</evidence>
<feature type="transmembrane region" description="Helical" evidence="14">
    <location>
        <begin position="151"/>
        <end position="173"/>
    </location>
</feature>
<keyword evidence="6 14" id="KW-1133">Transmembrane helix</keyword>
<proteinExistence type="inferred from homology"/>
<evidence type="ECO:0000313" key="16">
    <source>
        <dbReference type="Proteomes" id="UP000318081"/>
    </source>
</evidence>
<evidence type="ECO:0000256" key="2">
    <source>
        <dbReference type="ARBA" id="ARBA00006434"/>
    </source>
</evidence>
<feature type="transmembrane region" description="Helical" evidence="14">
    <location>
        <begin position="281"/>
        <end position="309"/>
    </location>
</feature>
<evidence type="ECO:0000256" key="1">
    <source>
        <dbReference type="ARBA" id="ARBA00004651"/>
    </source>
</evidence>
<name>A0ABX5XKU1_9BACT</name>
<keyword evidence="8" id="KW-0406">Ion transport</keyword>
<feature type="transmembrane region" description="Helical" evidence="14">
    <location>
        <begin position="321"/>
        <end position="346"/>
    </location>
</feature>
<organism evidence="15 16">
    <name type="scientific">Stieleria magnilauensis</name>
    <dbReference type="NCBI Taxonomy" id="2527963"/>
    <lineage>
        <taxon>Bacteria</taxon>
        <taxon>Pseudomonadati</taxon>
        <taxon>Planctomycetota</taxon>
        <taxon>Planctomycetia</taxon>
        <taxon>Pirellulales</taxon>
        <taxon>Pirellulaceae</taxon>
        <taxon>Stieleria</taxon>
    </lineage>
</organism>
<evidence type="ECO:0000256" key="10">
    <source>
        <dbReference type="ARBA" id="ARBA00023180"/>
    </source>
</evidence>
<accession>A0ABX5XKU1</accession>
<evidence type="ECO:0000256" key="3">
    <source>
        <dbReference type="ARBA" id="ARBA00022448"/>
    </source>
</evidence>
<keyword evidence="3" id="KW-0813">Transport</keyword>
<feature type="transmembrane region" description="Helical" evidence="14">
    <location>
        <begin position="7"/>
        <end position="27"/>
    </location>
</feature>
<dbReference type="InterPro" id="IPR001734">
    <property type="entry name" value="Na/solute_symporter"/>
</dbReference>
<dbReference type="EMBL" id="CP036432">
    <property type="protein sequence ID" value="QDV82603.1"/>
    <property type="molecule type" value="Genomic_DNA"/>
</dbReference>
<feature type="transmembrane region" description="Helical" evidence="14">
    <location>
        <begin position="79"/>
        <end position="101"/>
    </location>
</feature>
<keyword evidence="16" id="KW-1185">Reference proteome</keyword>
<keyword evidence="10" id="KW-0325">Glycoprotein</keyword>
<gene>
    <name evidence="15" type="primary">sglT_2</name>
    <name evidence="15" type="ORF">TBK1r_15340</name>
</gene>
<dbReference type="Pfam" id="PF00474">
    <property type="entry name" value="SSF"/>
    <property type="match status" value="1"/>
</dbReference>
<dbReference type="NCBIfam" id="TIGR00813">
    <property type="entry name" value="sss"/>
    <property type="match status" value="1"/>
</dbReference>
<keyword evidence="4" id="KW-1003">Cell membrane</keyword>
<feature type="transmembrane region" description="Helical" evidence="14">
    <location>
        <begin position="47"/>
        <end position="72"/>
    </location>
</feature>
<evidence type="ECO:0000256" key="13">
    <source>
        <dbReference type="RuleBase" id="RU362091"/>
    </source>
</evidence>
<dbReference type="PANTHER" id="PTHR42985">
    <property type="entry name" value="SODIUM-COUPLED MONOCARBOXYLATE TRANSPORTER"/>
    <property type="match status" value="1"/>
</dbReference>
<dbReference type="PROSITE" id="PS00456">
    <property type="entry name" value="NA_SOLUT_SYMP_1"/>
    <property type="match status" value="1"/>
</dbReference>
<dbReference type="PROSITE" id="PS50283">
    <property type="entry name" value="NA_SOLUT_SYMP_3"/>
    <property type="match status" value="1"/>
</dbReference>
<evidence type="ECO:0000256" key="6">
    <source>
        <dbReference type="ARBA" id="ARBA00022989"/>
    </source>
</evidence>
<feature type="transmembrane region" description="Helical" evidence="14">
    <location>
        <begin position="420"/>
        <end position="441"/>
    </location>
</feature>
<dbReference type="RefSeq" id="WP_419581086.1">
    <property type="nucleotide sequence ID" value="NZ_CP036432.1"/>
</dbReference>
<evidence type="ECO:0000313" key="15">
    <source>
        <dbReference type="EMBL" id="QDV82603.1"/>
    </source>
</evidence>
<protein>
    <submittedName>
        <fullName evidence="15">Sodium/glucose cotransporter</fullName>
    </submittedName>
</protein>
<feature type="transmembrane region" description="Helical" evidence="14">
    <location>
        <begin position="242"/>
        <end position="260"/>
    </location>
</feature>
<evidence type="ECO:0000256" key="8">
    <source>
        <dbReference type="ARBA" id="ARBA00023065"/>
    </source>
</evidence>
<reference evidence="15 16" key="1">
    <citation type="submission" date="2019-02" db="EMBL/GenBank/DDBJ databases">
        <title>Deep-cultivation of Planctomycetes and their phenomic and genomic characterization uncovers novel biology.</title>
        <authorList>
            <person name="Wiegand S."/>
            <person name="Jogler M."/>
            <person name="Boedeker C."/>
            <person name="Pinto D."/>
            <person name="Vollmers J."/>
            <person name="Rivas-Marin E."/>
            <person name="Kohn T."/>
            <person name="Peeters S.H."/>
            <person name="Heuer A."/>
            <person name="Rast P."/>
            <person name="Oberbeckmann S."/>
            <person name="Bunk B."/>
            <person name="Jeske O."/>
            <person name="Meyerdierks A."/>
            <person name="Storesund J.E."/>
            <person name="Kallscheuer N."/>
            <person name="Luecker S."/>
            <person name="Lage O.M."/>
            <person name="Pohl T."/>
            <person name="Merkel B.J."/>
            <person name="Hornburger P."/>
            <person name="Mueller R.-W."/>
            <person name="Bruemmer F."/>
            <person name="Labrenz M."/>
            <person name="Spormann A.M."/>
            <person name="Op den Camp H."/>
            <person name="Overmann J."/>
            <person name="Amann R."/>
            <person name="Jetten M.S.M."/>
            <person name="Mascher T."/>
            <person name="Medema M.H."/>
            <person name="Devos D.P."/>
            <person name="Kaster A.-K."/>
            <person name="Ovreas L."/>
            <person name="Rohde M."/>
            <person name="Galperin M.Y."/>
            <person name="Jogler C."/>
        </authorList>
    </citation>
    <scope>NUCLEOTIDE SEQUENCE [LARGE SCALE GENOMIC DNA]</scope>
    <source>
        <strain evidence="15 16">TBK1r</strain>
    </source>
</reference>
<comment type="catalytic activity">
    <reaction evidence="12">
        <text>iodide(out) + 2 Na(+)(out) = iodide(in) + 2 Na(+)(in)</text>
        <dbReference type="Rhea" id="RHEA:71207"/>
        <dbReference type="ChEBI" id="CHEBI:16382"/>
        <dbReference type="ChEBI" id="CHEBI:29101"/>
    </reaction>
</comment>
<feature type="transmembrane region" description="Helical" evidence="14">
    <location>
        <begin position="448"/>
        <end position="465"/>
    </location>
</feature>
<evidence type="ECO:0000256" key="9">
    <source>
        <dbReference type="ARBA" id="ARBA00023136"/>
    </source>
</evidence>